<dbReference type="Pfam" id="PF00550">
    <property type="entry name" value="PP-binding"/>
    <property type="match status" value="1"/>
</dbReference>
<name>A0ABZ1UC30_9ACTN</name>
<evidence type="ECO:0000256" key="2">
    <source>
        <dbReference type="ARBA" id="ARBA00022553"/>
    </source>
</evidence>
<evidence type="ECO:0000313" key="5">
    <source>
        <dbReference type="Proteomes" id="UP001432222"/>
    </source>
</evidence>
<evidence type="ECO:0000256" key="1">
    <source>
        <dbReference type="ARBA" id="ARBA00022450"/>
    </source>
</evidence>
<dbReference type="SUPFAM" id="SSF47336">
    <property type="entry name" value="ACP-like"/>
    <property type="match status" value="1"/>
</dbReference>
<evidence type="ECO:0000313" key="4">
    <source>
        <dbReference type="EMBL" id="WUQ87644.1"/>
    </source>
</evidence>
<gene>
    <name evidence="4" type="ORF">OHA16_34520</name>
</gene>
<sequence length="79" mass="8509">MADVNSRLAALWTELLGCDDITEDTDFFASGGTSVVAVYLAAEIQDQLRIEIDAIEIVTHRTFGELAALIGGRIPEEVA</sequence>
<evidence type="ECO:0000259" key="3">
    <source>
        <dbReference type="PROSITE" id="PS50075"/>
    </source>
</evidence>
<dbReference type="Gene3D" id="1.10.1200.10">
    <property type="entry name" value="ACP-like"/>
    <property type="match status" value="1"/>
</dbReference>
<keyword evidence="5" id="KW-1185">Reference proteome</keyword>
<dbReference type="PROSITE" id="PS50075">
    <property type="entry name" value="CARRIER"/>
    <property type="match status" value="1"/>
</dbReference>
<organism evidence="4 5">
    <name type="scientific">Kitasatospora purpeofusca</name>
    <dbReference type="NCBI Taxonomy" id="67352"/>
    <lineage>
        <taxon>Bacteria</taxon>
        <taxon>Bacillati</taxon>
        <taxon>Actinomycetota</taxon>
        <taxon>Actinomycetes</taxon>
        <taxon>Kitasatosporales</taxon>
        <taxon>Streptomycetaceae</taxon>
        <taxon>Kitasatospora</taxon>
    </lineage>
</organism>
<dbReference type="SMART" id="SM00823">
    <property type="entry name" value="PKS_PP"/>
    <property type="match status" value="1"/>
</dbReference>
<proteinExistence type="predicted"/>
<dbReference type="InterPro" id="IPR036736">
    <property type="entry name" value="ACP-like_sf"/>
</dbReference>
<feature type="domain" description="Carrier" evidence="3">
    <location>
        <begin position="1"/>
        <end position="74"/>
    </location>
</feature>
<dbReference type="EMBL" id="CP108110">
    <property type="protein sequence ID" value="WUQ87644.1"/>
    <property type="molecule type" value="Genomic_DNA"/>
</dbReference>
<reference evidence="4" key="1">
    <citation type="submission" date="2022-10" db="EMBL/GenBank/DDBJ databases">
        <title>The complete genomes of actinobacterial strains from the NBC collection.</title>
        <authorList>
            <person name="Joergensen T.S."/>
            <person name="Alvarez Arevalo M."/>
            <person name="Sterndorff E.B."/>
            <person name="Faurdal D."/>
            <person name="Vuksanovic O."/>
            <person name="Mourched A.-S."/>
            <person name="Charusanti P."/>
            <person name="Shaw S."/>
            <person name="Blin K."/>
            <person name="Weber T."/>
        </authorList>
    </citation>
    <scope>NUCLEOTIDE SEQUENCE</scope>
    <source>
        <strain evidence="4">NBC_00222</strain>
    </source>
</reference>
<accession>A0ABZ1UC30</accession>
<dbReference type="RefSeq" id="WP_328958201.1">
    <property type="nucleotide sequence ID" value="NZ_CP108110.1"/>
</dbReference>
<dbReference type="Proteomes" id="UP001432222">
    <property type="component" value="Chromosome"/>
</dbReference>
<keyword evidence="2" id="KW-0597">Phosphoprotein</keyword>
<dbReference type="InterPro" id="IPR009081">
    <property type="entry name" value="PP-bd_ACP"/>
</dbReference>
<dbReference type="InterPro" id="IPR020806">
    <property type="entry name" value="PKS_PP-bd"/>
</dbReference>
<protein>
    <submittedName>
        <fullName evidence="4">Phosphopantetheine-binding protein</fullName>
    </submittedName>
</protein>
<keyword evidence="1" id="KW-0596">Phosphopantetheine</keyword>